<protein>
    <submittedName>
        <fullName evidence="4">Monooxygenase</fullName>
    </submittedName>
</protein>
<evidence type="ECO:0000313" key="5">
    <source>
        <dbReference type="Proteomes" id="UP000188929"/>
    </source>
</evidence>
<comment type="similarity">
    <text evidence="1">Belongs to the non-flavoprotein flavin reductase family.</text>
</comment>
<dbReference type="Proteomes" id="UP000188929">
    <property type="component" value="Unassembled WGS sequence"/>
</dbReference>
<sequence length="189" mass="20171">MTTSGLVAYGAEADDVDPGTFRRVLGHFCTGVTIVTSLDDSGSPAGLACQSFTSLSLDPPLVLICPGRSSTSWPRIQRTGRFTVNVLAEDQQDVSVAFGSTSARKFDAVPWHTTDRGAVVLDNVLAWVHCDIEATYDGGDHQIVVGAVRQMHILRDHGPLLYFRGDYGLPTLPAQNGASTVPAVENRSA</sequence>
<organism evidence="4 5">
    <name type="scientific">Pseudofrankia asymbiotica</name>
    <dbReference type="NCBI Taxonomy" id="1834516"/>
    <lineage>
        <taxon>Bacteria</taxon>
        <taxon>Bacillati</taxon>
        <taxon>Actinomycetota</taxon>
        <taxon>Actinomycetes</taxon>
        <taxon>Frankiales</taxon>
        <taxon>Frankiaceae</taxon>
        <taxon>Pseudofrankia</taxon>
    </lineage>
</organism>
<proteinExistence type="inferred from homology"/>
<dbReference type="GO" id="GO:0042602">
    <property type="term" value="F:riboflavin reductase (NADPH) activity"/>
    <property type="evidence" value="ECO:0007669"/>
    <property type="project" value="TreeGrafter"/>
</dbReference>
<dbReference type="GO" id="GO:0004497">
    <property type="term" value="F:monooxygenase activity"/>
    <property type="evidence" value="ECO:0007669"/>
    <property type="project" value="UniProtKB-KW"/>
</dbReference>
<dbReference type="EMBL" id="MOMC01000022">
    <property type="protein sequence ID" value="ONH30772.1"/>
    <property type="molecule type" value="Genomic_DNA"/>
</dbReference>
<feature type="domain" description="Flavin reductase like" evidence="3">
    <location>
        <begin position="25"/>
        <end position="169"/>
    </location>
</feature>
<dbReference type="PANTHER" id="PTHR30466">
    <property type="entry name" value="FLAVIN REDUCTASE"/>
    <property type="match status" value="1"/>
</dbReference>
<dbReference type="OrthoDB" id="9792858at2"/>
<dbReference type="GO" id="GO:0010181">
    <property type="term" value="F:FMN binding"/>
    <property type="evidence" value="ECO:0007669"/>
    <property type="project" value="InterPro"/>
</dbReference>
<dbReference type="Pfam" id="PF01613">
    <property type="entry name" value="Flavin_Reduct"/>
    <property type="match status" value="1"/>
</dbReference>
<dbReference type="PANTHER" id="PTHR30466:SF11">
    <property type="entry name" value="FLAVIN-DEPENDENT MONOOXYGENASE, REDUCTASE SUBUNIT HSAB"/>
    <property type="match status" value="1"/>
</dbReference>
<evidence type="ECO:0000259" key="3">
    <source>
        <dbReference type="SMART" id="SM00903"/>
    </source>
</evidence>
<keyword evidence="5" id="KW-1185">Reference proteome</keyword>
<evidence type="ECO:0000256" key="2">
    <source>
        <dbReference type="ARBA" id="ARBA00023002"/>
    </source>
</evidence>
<evidence type="ECO:0000256" key="1">
    <source>
        <dbReference type="ARBA" id="ARBA00008898"/>
    </source>
</evidence>
<dbReference type="SUPFAM" id="SSF50475">
    <property type="entry name" value="FMN-binding split barrel"/>
    <property type="match status" value="1"/>
</dbReference>
<dbReference type="STRING" id="1834516.BL253_11645"/>
<dbReference type="InterPro" id="IPR002563">
    <property type="entry name" value="Flavin_Rdtase-like_dom"/>
</dbReference>
<keyword evidence="2" id="KW-0560">Oxidoreductase</keyword>
<accession>A0A1V2IC51</accession>
<dbReference type="RefSeq" id="WP_076816342.1">
    <property type="nucleotide sequence ID" value="NZ_MOMC01000022.1"/>
</dbReference>
<comment type="caution">
    <text evidence="4">The sequence shown here is derived from an EMBL/GenBank/DDBJ whole genome shotgun (WGS) entry which is preliminary data.</text>
</comment>
<evidence type="ECO:0000313" key="4">
    <source>
        <dbReference type="EMBL" id="ONH30772.1"/>
    </source>
</evidence>
<keyword evidence="4" id="KW-0503">Monooxygenase</keyword>
<name>A0A1V2IC51_9ACTN</name>
<reference evidence="5" key="1">
    <citation type="submission" date="2016-10" db="EMBL/GenBank/DDBJ databases">
        <title>Frankia sp. NRRL B-16386 Genome sequencing.</title>
        <authorList>
            <person name="Ghodhbane-Gtari F."/>
            <person name="Swanson E."/>
            <person name="Gueddou A."/>
            <person name="Hezbri K."/>
            <person name="Ktari K."/>
            <person name="Nouioui I."/>
            <person name="Morris K."/>
            <person name="Simpson S."/>
            <person name="Abebe-Akele F."/>
            <person name="Thomas K."/>
            <person name="Gtari M."/>
            <person name="Tisa L.S."/>
        </authorList>
    </citation>
    <scope>NUCLEOTIDE SEQUENCE [LARGE SCALE GENOMIC DNA]</scope>
    <source>
        <strain evidence="5">NRRL B-16386</strain>
    </source>
</reference>
<dbReference type="SMART" id="SM00903">
    <property type="entry name" value="Flavin_Reduct"/>
    <property type="match status" value="1"/>
</dbReference>
<dbReference type="Gene3D" id="2.30.110.10">
    <property type="entry name" value="Electron Transport, Fmn-binding Protein, Chain A"/>
    <property type="match status" value="1"/>
</dbReference>
<gene>
    <name evidence="4" type="ORF">BL253_11645</name>
</gene>
<dbReference type="InterPro" id="IPR050268">
    <property type="entry name" value="NADH-dep_flavin_reductase"/>
</dbReference>
<dbReference type="InterPro" id="IPR012349">
    <property type="entry name" value="Split_barrel_FMN-bd"/>
</dbReference>
<dbReference type="AlphaFoldDB" id="A0A1V2IC51"/>